<name>A0A0E9WK02_ANGAN</name>
<dbReference type="EMBL" id="GBXM01018682">
    <property type="protein sequence ID" value="JAH89895.1"/>
    <property type="molecule type" value="Transcribed_RNA"/>
</dbReference>
<reference evidence="1" key="1">
    <citation type="submission" date="2014-11" db="EMBL/GenBank/DDBJ databases">
        <authorList>
            <person name="Amaro Gonzalez C."/>
        </authorList>
    </citation>
    <scope>NUCLEOTIDE SEQUENCE</scope>
</reference>
<accession>A0A0E9WK02</accession>
<proteinExistence type="predicted"/>
<dbReference type="AlphaFoldDB" id="A0A0E9WK02"/>
<organism evidence="1">
    <name type="scientific">Anguilla anguilla</name>
    <name type="common">European freshwater eel</name>
    <name type="synonym">Muraena anguilla</name>
    <dbReference type="NCBI Taxonomy" id="7936"/>
    <lineage>
        <taxon>Eukaryota</taxon>
        <taxon>Metazoa</taxon>
        <taxon>Chordata</taxon>
        <taxon>Craniata</taxon>
        <taxon>Vertebrata</taxon>
        <taxon>Euteleostomi</taxon>
        <taxon>Actinopterygii</taxon>
        <taxon>Neopterygii</taxon>
        <taxon>Teleostei</taxon>
        <taxon>Anguilliformes</taxon>
        <taxon>Anguillidae</taxon>
        <taxon>Anguilla</taxon>
    </lineage>
</organism>
<reference evidence="1" key="2">
    <citation type="journal article" date="2015" name="Fish Shellfish Immunol.">
        <title>Early steps in the European eel (Anguilla anguilla)-Vibrio vulnificus interaction in the gills: Role of the RtxA13 toxin.</title>
        <authorList>
            <person name="Callol A."/>
            <person name="Pajuelo D."/>
            <person name="Ebbesson L."/>
            <person name="Teles M."/>
            <person name="MacKenzie S."/>
            <person name="Amaro C."/>
        </authorList>
    </citation>
    <scope>NUCLEOTIDE SEQUENCE</scope>
</reference>
<protein>
    <submittedName>
        <fullName evidence="1">Uncharacterized protein</fullName>
    </submittedName>
</protein>
<sequence>MSSKCQMHKKIFFPFLIVCLDEIQYKRFYININLKSFFSNFVKQLFFLYNYTLI</sequence>
<evidence type="ECO:0000313" key="1">
    <source>
        <dbReference type="EMBL" id="JAH89895.1"/>
    </source>
</evidence>